<name>A0AAP0HM95_9MAGN</name>
<dbReference type="EMBL" id="JBBNAG010000012">
    <property type="protein sequence ID" value="KAK9089551.1"/>
    <property type="molecule type" value="Genomic_DNA"/>
</dbReference>
<dbReference type="AlphaFoldDB" id="A0AAP0HM95"/>
<accession>A0AAP0HM95</accession>
<evidence type="ECO:0000313" key="1">
    <source>
        <dbReference type="EMBL" id="KAK9089551.1"/>
    </source>
</evidence>
<sequence>MHDLLSEDDVVYDLSSLDECILEWRDHSLSSFLSLSATSLERILYRVLQRLIGLKSLTLCGLSSSSR</sequence>
<gene>
    <name evidence="1" type="ORF">Scep_028633</name>
</gene>
<dbReference type="Proteomes" id="UP001419268">
    <property type="component" value="Unassembled WGS sequence"/>
</dbReference>
<evidence type="ECO:0000313" key="2">
    <source>
        <dbReference type="Proteomes" id="UP001419268"/>
    </source>
</evidence>
<proteinExistence type="predicted"/>
<protein>
    <submittedName>
        <fullName evidence="1">Uncharacterized protein</fullName>
    </submittedName>
</protein>
<reference evidence="1 2" key="1">
    <citation type="submission" date="2024-01" db="EMBL/GenBank/DDBJ databases">
        <title>Genome assemblies of Stephania.</title>
        <authorList>
            <person name="Yang L."/>
        </authorList>
    </citation>
    <scope>NUCLEOTIDE SEQUENCE [LARGE SCALE GENOMIC DNA]</scope>
    <source>
        <strain evidence="1">JXDWG</strain>
        <tissue evidence="1">Leaf</tissue>
    </source>
</reference>
<comment type="caution">
    <text evidence="1">The sequence shown here is derived from an EMBL/GenBank/DDBJ whole genome shotgun (WGS) entry which is preliminary data.</text>
</comment>
<organism evidence="1 2">
    <name type="scientific">Stephania cephalantha</name>
    <dbReference type="NCBI Taxonomy" id="152367"/>
    <lineage>
        <taxon>Eukaryota</taxon>
        <taxon>Viridiplantae</taxon>
        <taxon>Streptophyta</taxon>
        <taxon>Embryophyta</taxon>
        <taxon>Tracheophyta</taxon>
        <taxon>Spermatophyta</taxon>
        <taxon>Magnoliopsida</taxon>
        <taxon>Ranunculales</taxon>
        <taxon>Menispermaceae</taxon>
        <taxon>Menispermoideae</taxon>
        <taxon>Cissampelideae</taxon>
        <taxon>Stephania</taxon>
    </lineage>
</organism>
<keyword evidence="2" id="KW-1185">Reference proteome</keyword>